<dbReference type="EMBL" id="VSSQ01002106">
    <property type="protein sequence ID" value="MPM13342.1"/>
    <property type="molecule type" value="Genomic_DNA"/>
</dbReference>
<sequence length="143" mass="16869">MQSKYPIFELREIKRIVFFSLIITLCLACIAVFFDLRLFNLIAFLGPAFIIVQKIRTKYLINSEEMTFSIMFGKKEWRKVNLNEISKMEIHRRKNGKIKKINLRNSSNIFFTAEPARGDEFAAQIKKLLPGINTEERKAKWYS</sequence>
<feature type="transmembrane region" description="Helical" evidence="1">
    <location>
        <begin position="16"/>
        <end position="33"/>
    </location>
</feature>
<dbReference type="AlphaFoldDB" id="A0A644XAW0"/>
<keyword evidence="1" id="KW-0812">Transmembrane</keyword>
<organism evidence="2">
    <name type="scientific">bioreactor metagenome</name>
    <dbReference type="NCBI Taxonomy" id="1076179"/>
    <lineage>
        <taxon>unclassified sequences</taxon>
        <taxon>metagenomes</taxon>
        <taxon>ecological metagenomes</taxon>
    </lineage>
</organism>
<name>A0A644XAW0_9ZZZZ</name>
<evidence type="ECO:0008006" key="3">
    <source>
        <dbReference type="Google" id="ProtNLM"/>
    </source>
</evidence>
<evidence type="ECO:0000313" key="2">
    <source>
        <dbReference type="EMBL" id="MPM13342.1"/>
    </source>
</evidence>
<accession>A0A644XAW0</accession>
<reference evidence="2" key="1">
    <citation type="submission" date="2019-08" db="EMBL/GenBank/DDBJ databases">
        <authorList>
            <person name="Kucharzyk K."/>
            <person name="Murdoch R.W."/>
            <person name="Higgins S."/>
            <person name="Loffler F."/>
        </authorList>
    </citation>
    <scope>NUCLEOTIDE SEQUENCE</scope>
</reference>
<protein>
    <recommendedName>
        <fullName evidence="3">PH domain-containing protein</fullName>
    </recommendedName>
</protein>
<evidence type="ECO:0000256" key="1">
    <source>
        <dbReference type="SAM" id="Phobius"/>
    </source>
</evidence>
<comment type="caution">
    <text evidence="2">The sequence shown here is derived from an EMBL/GenBank/DDBJ whole genome shotgun (WGS) entry which is preliminary data.</text>
</comment>
<keyword evidence="1" id="KW-0472">Membrane</keyword>
<gene>
    <name evidence="2" type="ORF">SDC9_59699</name>
</gene>
<keyword evidence="1" id="KW-1133">Transmembrane helix</keyword>
<proteinExistence type="predicted"/>